<dbReference type="Pfam" id="PF00440">
    <property type="entry name" value="TetR_N"/>
    <property type="match status" value="1"/>
</dbReference>
<dbReference type="Pfam" id="PF13977">
    <property type="entry name" value="TetR_C_6"/>
    <property type="match status" value="1"/>
</dbReference>
<dbReference type="InterPro" id="IPR036271">
    <property type="entry name" value="Tet_transcr_reg_TetR-rel_C_sf"/>
</dbReference>
<accession>A0A830FBM3</accession>
<keyword evidence="2" id="KW-0805">Transcription regulation</keyword>
<reference evidence="7" key="1">
    <citation type="journal article" date="2014" name="Int. J. Syst. Evol. Microbiol.">
        <title>Complete genome sequence of Corynebacterium casei LMG S-19264T (=DSM 44701T), isolated from a smear-ripened cheese.</title>
        <authorList>
            <consortium name="US DOE Joint Genome Institute (JGI-PGF)"/>
            <person name="Walter F."/>
            <person name="Albersmeier A."/>
            <person name="Kalinowski J."/>
            <person name="Ruckert C."/>
        </authorList>
    </citation>
    <scope>NUCLEOTIDE SEQUENCE</scope>
    <source>
        <strain evidence="7">JCM 19596</strain>
    </source>
</reference>
<dbReference type="PRINTS" id="PR00455">
    <property type="entry name" value="HTHTETR"/>
</dbReference>
<evidence type="ECO:0000259" key="6">
    <source>
        <dbReference type="PROSITE" id="PS50977"/>
    </source>
</evidence>
<dbReference type="AlphaFoldDB" id="A0A830FBM3"/>
<dbReference type="PROSITE" id="PS50977">
    <property type="entry name" value="HTH_TETR_2"/>
    <property type="match status" value="1"/>
</dbReference>
<dbReference type="EMBL" id="BMPG01000002">
    <property type="protein sequence ID" value="GGL58442.1"/>
    <property type="molecule type" value="Genomic_DNA"/>
</dbReference>
<evidence type="ECO:0000313" key="7">
    <source>
        <dbReference type="EMBL" id="GGL58442.1"/>
    </source>
</evidence>
<dbReference type="InterPro" id="IPR039538">
    <property type="entry name" value="BetI_C"/>
</dbReference>
<dbReference type="GO" id="GO:0000976">
    <property type="term" value="F:transcription cis-regulatory region binding"/>
    <property type="evidence" value="ECO:0007669"/>
    <property type="project" value="TreeGrafter"/>
</dbReference>
<dbReference type="Gene3D" id="1.10.357.10">
    <property type="entry name" value="Tetracycline Repressor, domain 2"/>
    <property type="match status" value="1"/>
</dbReference>
<keyword evidence="4" id="KW-0804">Transcription</keyword>
<dbReference type="RefSeq" id="WP_229773985.1">
    <property type="nucleotide sequence ID" value="NZ_BMPG01000002.1"/>
</dbReference>
<keyword evidence="1" id="KW-0678">Repressor</keyword>
<organism evidence="7 8">
    <name type="scientific">Halocalculus aciditolerans</name>
    <dbReference type="NCBI Taxonomy" id="1383812"/>
    <lineage>
        <taxon>Archaea</taxon>
        <taxon>Methanobacteriati</taxon>
        <taxon>Methanobacteriota</taxon>
        <taxon>Stenosarchaea group</taxon>
        <taxon>Halobacteria</taxon>
        <taxon>Halobacteriales</taxon>
        <taxon>Halobacteriaceae</taxon>
        <taxon>Halocalculus</taxon>
    </lineage>
</organism>
<dbReference type="InterPro" id="IPR009057">
    <property type="entry name" value="Homeodomain-like_sf"/>
</dbReference>
<keyword evidence="3 5" id="KW-0238">DNA-binding</keyword>
<feature type="DNA-binding region" description="H-T-H motif" evidence="5">
    <location>
        <begin position="27"/>
        <end position="46"/>
    </location>
</feature>
<evidence type="ECO:0000256" key="4">
    <source>
        <dbReference type="ARBA" id="ARBA00023163"/>
    </source>
</evidence>
<evidence type="ECO:0000256" key="3">
    <source>
        <dbReference type="ARBA" id="ARBA00023125"/>
    </source>
</evidence>
<feature type="domain" description="HTH tetR-type" evidence="6">
    <location>
        <begin position="4"/>
        <end position="64"/>
    </location>
</feature>
<evidence type="ECO:0000256" key="1">
    <source>
        <dbReference type="ARBA" id="ARBA00022491"/>
    </source>
</evidence>
<dbReference type="InterPro" id="IPR050109">
    <property type="entry name" value="HTH-type_TetR-like_transc_reg"/>
</dbReference>
<dbReference type="SUPFAM" id="SSF46689">
    <property type="entry name" value="Homeodomain-like"/>
    <property type="match status" value="1"/>
</dbReference>
<gene>
    <name evidence="7" type="ORF">GCM10009039_15800</name>
</gene>
<dbReference type="PANTHER" id="PTHR30055:SF234">
    <property type="entry name" value="HTH-TYPE TRANSCRIPTIONAL REGULATOR BETI"/>
    <property type="match status" value="1"/>
</dbReference>
<dbReference type="InterPro" id="IPR001647">
    <property type="entry name" value="HTH_TetR"/>
</dbReference>
<evidence type="ECO:0000256" key="2">
    <source>
        <dbReference type="ARBA" id="ARBA00023015"/>
    </source>
</evidence>
<sequence length="198" mass="22222">MASDPPRDEIMEATYRALCKHGYAAVTMEDIAAESEKSKAALHYHYESKHDLLVAFLEDLLSSFTAELDAVEGSSATERFRALVGLFLESEEEESDRRFETAVLEMKAQGPYDEAFRERLDEFDAALSERFADVFAAGVESGEFREDLDVDAAADFVVTVLNGAHTRQVAVERPVEQTRAALERYLDESVRRTAEVEQ</sequence>
<dbReference type="SUPFAM" id="SSF48498">
    <property type="entry name" value="Tetracyclin repressor-like, C-terminal domain"/>
    <property type="match status" value="1"/>
</dbReference>
<evidence type="ECO:0000313" key="8">
    <source>
        <dbReference type="Proteomes" id="UP000607197"/>
    </source>
</evidence>
<evidence type="ECO:0000256" key="5">
    <source>
        <dbReference type="PROSITE-ProRule" id="PRU00335"/>
    </source>
</evidence>
<reference evidence="7" key="2">
    <citation type="submission" date="2020-09" db="EMBL/GenBank/DDBJ databases">
        <authorList>
            <person name="Sun Q."/>
            <person name="Ohkuma M."/>
        </authorList>
    </citation>
    <scope>NUCLEOTIDE SEQUENCE</scope>
    <source>
        <strain evidence="7">JCM 19596</strain>
    </source>
</reference>
<dbReference type="Proteomes" id="UP000607197">
    <property type="component" value="Unassembled WGS sequence"/>
</dbReference>
<protein>
    <recommendedName>
        <fullName evidence="6">HTH tetR-type domain-containing protein</fullName>
    </recommendedName>
</protein>
<dbReference type="PANTHER" id="PTHR30055">
    <property type="entry name" value="HTH-TYPE TRANSCRIPTIONAL REGULATOR RUTR"/>
    <property type="match status" value="1"/>
</dbReference>
<dbReference type="GO" id="GO:0003700">
    <property type="term" value="F:DNA-binding transcription factor activity"/>
    <property type="evidence" value="ECO:0007669"/>
    <property type="project" value="TreeGrafter"/>
</dbReference>
<keyword evidence="8" id="KW-1185">Reference proteome</keyword>
<name>A0A830FBM3_9EURY</name>
<proteinExistence type="predicted"/>
<comment type="caution">
    <text evidence="7">The sequence shown here is derived from an EMBL/GenBank/DDBJ whole genome shotgun (WGS) entry which is preliminary data.</text>
</comment>